<dbReference type="AlphaFoldDB" id="W9SBJ7"/>
<proteinExistence type="predicted"/>
<dbReference type="STRING" id="981085.W9SBJ7"/>
<reference evidence="2" key="1">
    <citation type="submission" date="2013-01" db="EMBL/GenBank/DDBJ databases">
        <title>Draft Genome Sequence of a Mulberry Tree, Morus notabilis C.K. Schneid.</title>
        <authorList>
            <person name="He N."/>
            <person name="Zhao S."/>
        </authorList>
    </citation>
    <scope>NUCLEOTIDE SEQUENCE</scope>
</reference>
<organism evidence="1 2">
    <name type="scientific">Morus notabilis</name>
    <dbReference type="NCBI Taxonomy" id="981085"/>
    <lineage>
        <taxon>Eukaryota</taxon>
        <taxon>Viridiplantae</taxon>
        <taxon>Streptophyta</taxon>
        <taxon>Embryophyta</taxon>
        <taxon>Tracheophyta</taxon>
        <taxon>Spermatophyta</taxon>
        <taxon>Magnoliopsida</taxon>
        <taxon>eudicotyledons</taxon>
        <taxon>Gunneridae</taxon>
        <taxon>Pentapetalae</taxon>
        <taxon>rosids</taxon>
        <taxon>fabids</taxon>
        <taxon>Rosales</taxon>
        <taxon>Moraceae</taxon>
        <taxon>Moreae</taxon>
        <taxon>Morus</taxon>
    </lineage>
</organism>
<accession>W9SBJ7</accession>
<keyword evidence="2" id="KW-1185">Reference proteome</keyword>
<sequence length="104" mass="11835">MGEAAKPDISFYSMRGANNIRRLEFYNVDELETVASGEHFMCTDIQWDPIQEGNSGIKFLYDNSGINIVFVAAKEECEAMDVVVEQIVAKEEEILAFEYDLDQE</sequence>
<gene>
    <name evidence="1" type="ORF">L484_024211</name>
</gene>
<evidence type="ECO:0000313" key="1">
    <source>
        <dbReference type="EMBL" id="EXB97348.1"/>
    </source>
</evidence>
<dbReference type="Proteomes" id="UP000030645">
    <property type="component" value="Unassembled WGS sequence"/>
</dbReference>
<dbReference type="eggNOG" id="KOG2314">
    <property type="taxonomic scope" value="Eukaryota"/>
</dbReference>
<name>W9SBJ7_9ROSA</name>
<dbReference type="EMBL" id="KE345262">
    <property type="protein sequence ID" value="EXB97348.1"/>
    <property type="molecule type" value="Genomic_DNA"/>
</dbReference>
<evidence type="ECO:0000313" key="2">
    <source>
        <dbReference type="Proteomes" id="UP000030645"/>
    </source>
</evidence>
<protein>
    <submittedName>
        <fullName evidence="1">Uncharacterized protein</fullName>
    </submittedName>
</protein>